<protein>
    <submittedName>
        <fullName evidence="1">Uncharacterized protein</fullName>
    </submittedName>
</protein>
<organism evidence="1">
    <name type="scientific">marine sediment metagenome</name>
    <dbReference type="NCBI Taxonomy" id="412755"/>
    <lineage>
        <taxon>unclassified sequences</taxon>
        <taxon>metagenomes</taxon>
        <taxon>ecological metagenomes</taxon>
    </lineage>
</organism>
<comment type="caution">
    <text evidence="1">The sequence shown here is derived from an EMBL/GenBank/DDBJ whole genome shotgun (WGS) entry which is preliminary data.</text>
</comment>
<accession>X1SUQ1</accession>
<feature type="non-terminal residue" evidence="1">
    <location>
        <position position="243"/>
    </location>
</feature>
<gene>
    <name evidence="1" type="ORF">S12H4_29343</name>
</gene>
<proteinExistence type="predicted"/>
<reference evidence="1" key="1">
    <citation type="journal article" date="2014" name="Front. Microbiol.">
        <title>High frequency of phylogenetically diverse reductive dehalogenase-homologous genes in deep subseafloor sedimentary metagenomes.</title>
        <authorList>
            <person name="Kawai M."/>
            <person name="Futagami T."/>
            <person name="Toyoda A."/>
            <person name="Takaki Y."/>
            <person name="Nishi S."/>
            <person name="Hori S."/>
            <person name="Arai W."/>
            <person name="Tsubouchi T."/>
            <person name="Morono Y."/>
            <person name="Uchiyama I."/>
            <person name="Ito T."/>
            <person name="Fujiyama A."/>
            <person name="Inagaki F."/>
            <person name="Takami H."/>
        </authorList>
    </citation>
    <scope>NUCLEOTIDE SEQUENCE</scope>
    <source>
        <strain evidence="1">Expedition CK06-06</strain>
    </source>
</reference>
<name>X1SUQ1_9ZZZZ</name>
<dbReference type="EMBL" id="BARW01016918">
    <property type="protein sequence ID" value="GAI96683.1"/>
    <property type="molecule type" value="Genomic_DNA"/>
</dbReference>
<dbReference type="AlphaFoldDB" id="X1SUQ1"/>
<evidence type="ECO:0000313" key="1">
    <source>
        <dbReference type="EMBL" id="GAI96683.1"/>
    </source>
</evidence>
<sequence length="243" mass="27412">MKRKSSLLVALSFLIVLVAFGEENKSDSDNRINVYCNEHNDLYQLLTSNGHNCVRYDDIMIALESCKENEVLLILAKYYPVTKTVIPSNFYKLANKKNLKTYIEFPDHLESGITGEIKSTKKERFVVTSDFIGEKLSPMSILDAGLYAYVEVSEKNSHIRGANVAGFDKAVYGLENTPNSPVLFEEGNFLISTTKLSDFNKSRYSPLHAWESAIGGILSYLSIEMKDESLKWEPIIKPTYNAV</sequence>